<dbReference type="Proteomes" id="UP001197974">
    <property type="component" value="Chromosome"/>
</dbReference>
<reference evidence="4 5" key="1">
    <citation type="submission" date="2023-06" db="EMBL/GenBank/DDBJ databases">
        <title>Five Gram-positive bacteria isolated from mangrove sediments in Shenzhen, Guangdong, China.</title>
        <authorList>
            <person name="Yu S."/>
            <person name="Zheng W."/>
            <person name="Huang Y."/>
        </authorList>
    </citation>
    <scope>NUCLEOTIDE SEQUENCE [LARGE SCALE GENOMIC DNA]</scope>
    <source>
        <strain evidence="4 5">SaN35-3</strain>
    </source>
</reference>
<dbReference type="InterPro" id="IPR025194">
    <property type="entry name" value="RodZ-like_C"/>
</dbReference>
<keyword evidence="2" id="KW-0812">Transmembrane</keyword>
<protein>
    <submittedName>
        <fullName evidence="4">Helix-turn-helix domain-containing protein</fullName>
    </submittedName>
</protein>
<dbReference type="InterPro" id="IPR010982">
    <property type="entry name" value="Lambda_DNA-bd_dom_sf"/>
</dbReference>
<evidence type="ECO:0000256" key="1">
    <source>
        <dbReference type="SAM" id="MobiDB-lite"/>
    </source>
</evidence>
<sequence>MGELGNRLKEARVEKNYTLDDIQRLTKIQKRYLIAIEEGNYDILPGKFYIRAFIKQYAEAVDLDVEELFQEFQKEIPSTNNQERTDVVAQMHSTGELSKPFAKLLDLLPKLFVWIIIIMILVFIYWAFRAYWPGSSQTSPEEKTMVEQSSELNNEESDQEEPAEKPVDEEQDQPEEEEKTPEVDLKVGEAESGFEGVYELLNADSFEVEIEAVNSKTWVRITNDNEEKLFEGEIPEGEKRNIPLKDSSFTTIRIGSIPNTIIKVNGINLEYQSEDFPQNIKIINKQAEQ</sequence>
<dbReference type="EMBL" id="CP129013">
    <property type="protein sequence ID" value="WLR43482.1"/>
    <property type="molecule type" value="Genomic_DNA"/>
</dbReference>
<feature type="region of interest" description="Disordered" evidence="1">
    <location>
        <begin position="136"/>
        <end position="186"/>
    </location>
</feature>
<dbReference type="Pfam" id="PF13464">
    <property type="entry name" value="RodZ_C"/>
    <property type="match status" value="1"/>
</dbReference>
<dbReference type="CDD" id="cd00093">
    <property type="entry name" value="HTH_XRE"/>
    <property type="match status" value="1"/>
</dbReference>
<gene>
    <name evidence="4" type="ORF">LC087_04755</name>
</gene>
<dbReference type="SUPFAM" id="SSF47413">
    <property type="entry name" value="lambda repressor-like DNA-binding domains"/>
    <property type="match status" value="1"/>
</dbReference>
<dbReference type="RefSeq" id="WP_226538275.1">
    <property type="nucleotide sequence ID" value="NZ_CP129013.1"/>
</dbReference>
<keyword evidence="2" id="KW-0472">Membrane</keyword>
<dbReference type="InterPro" id="IPR050400">
    <property type="entry name" value="Bact_Cytoskel_RodZ"/>
</dbReference>
<proteinExistence type="predicted"/>
<dbReference type="PANTHER" id="PTHR34475">
    <property type="match status" value="1"/>
</dbReference>
<keyword evidence="5" id="KW-1185">Reference proteome</keyword>
<organism evidence="4 5">
    <name type="scientific">Bacillus carboniphilus</name>
    <dbReference type="NCBI Taxonomy" id="86663"/>
    <lineage>
        <taxon>Bacteria</taxon>
        <taxon>Bacillati</taxon>
        <taxon>Bacillota</taxon>
        <taxon>Bacilli</taxon>
        <taxon>Bacillales</taxon>
        <taxon>Bacillaceae</taxon>
        <taxon>Bacillus</taxon>
    </lineage>
</organism>
<evidence type="ECO:0000313" key="5">
    <source>
        <dbReference type="Proteomes" id="UP001197974"/>
    </source>
</evidence>
<name>A0ABY9JVQ5_9BACI</name>
<dbReference type="PANTHER" id="PTHR34475:SF1">
    <property type="entry name" value="CYTOSKELETON PROTEIN RODZ"/>
    <property type="match status" value="1"/>
</dbReference>
<dbReference type="InterPro" id="IPR001387">
    <property type="entry name" value="Cro/C1-type_HTH"/>
</dbReference>
<feature type="transmembrane region" description="Helical" evidence="2">
    <location>
        <begin position="111"/>
        <end position="132"/>
    </location>
</feature>
<dbReference type="Pfam" id="PF13413">
    <property type="entry name" value="HTH_25"/>
    <property type="match status" value="1"/>
</dbReference>
<keyword evidence="2" id="KW-1133">Transmembrane helix</keyword>
<feature type="domain" description="Cytoskeleton protein RodZ-like C-terminal" evidence="3">
    <location>
        <begin position="214"/>
        <end position="271"/>
    </location>
</feature>
<evidence type="ECO:0000313" key="4">
    <source>
        <dbReference type="EMBL" id="WLR43482.1"/>
    </source>
</evidence>
<evidence type="ECO:0000256" key="2">
    <source>
        <dbReference type="SAM" id="Phobius"/>
    </source>
</evidence>
<dbReference type="Gene3D" id="1.10.260.40">
    <property type="entry name" value="lambda repressor-like DNA-binding domains"/>
    <property type="match status" value="1"/>
</dbReference>
<accession>A0ABY9JVQ5</accession>
<evidence type="ECO:0000259" key="3">
    <source>
        <dbReference type="Pfam" id="PF13464"/>
    </source>
</evidence>
<feature type="compositionally biased region" description="Acidic residues" evidence="1">
    <location>
        <begin position="169"/>
        <end position="179"/>
    </location>
</feature>